<name>A0AAV9MZW0_9EURO</name>
<proteinExistence type="predicted"/>
<protein>
    <submittedName>
        <fullName evidence="2">Uncharacterized protein</fullName>
    </submittedName>
</protein>
<dbReference type="GeneID" id="89976742"/>
<organism evidence="2 3">
    <name type="scientific">Exophiala bonariae</name>
    <dbReference type="NCBI Taxonomy" id="1690606"/>
    <lineage>
        <taxon>Eukaryota</taxon>
        <taxon>Fungi</taxon>
        <taxon>Dikarya</taxon>
        <taxon>Ascomycota</taxon>
        <taxon>Pezizomycotina</taxon>
        <taxon>Eurotiomycetes</taxon>
        <taxon>Chaetothyriomycetidae</taxon>
        <taxon>Chaetothyriales</taxon>
        <taxon>Herpotrichiellaceae</taxon>
        <taxon>Exophiala</taxon>
    </lineage>
</organism>
<keyword evidence="1" id="KW-0732">Signal</keyword>
<evidence type="ECO:0000256" key="1">
    <source>
        <dbReference type="SAM" id="SignalP"/>
    </source>
</evidence>
<dbReference type="AlphaFoldDB" id="A0AAV9MZW0"/>
<reference evidence="2 3" key="1">
    <citation type="submission" date="2023-08" db="EMBL/GenBank/DDBJ databases">
        <title>Black Yeasts Isolated from many extreme environments.</title>
        <authorList>
            <person name="Coleine C."/>
            <person name="Stajich J.E."/>
            <person name="Selbmann L."/>
        </authorList>
    </citation>
    <scope>NUCLEOTIDE SEQUENCE [LARGE SCALE GENOMIC DNA]</scope>
    <source>
        <strain evidence="2 3">CCFEE 5792</strain>
    </source>
</reference>
<sequence length="143" mass="15898">MKPQFCFTILVSILTSLTFSAPAPQPDIPTSLAPRRISNALSVREASDVAERNPILTAAAIIDFASDVVNFIIDLVEDQAEKEGAFTQQTVQNLLDAYPTKNVIVYHDQDSYYDLTDAVHAHYELDLLLGFTKGYEIWVFDTG</sequence>
<dbReference type="Proteomes" id="UP001358417">
    <property type="component" value="Unassembled WGS sequence"/>
</dbReference>
<feature type="signal peptide" evidence="1">
    <location>
        <begin position="1"/>
        <end position="20"/>
    </location>
</feature>
<evidence type="ECO:0000313" key="2">
    <source>
        <dbReference type="EMBL" id="KAK5046122.1"/>
    </source>
</evidence>
<feature type="chain" id="PRO_5043440680" evidence="1">
    <location>
        <begin position="21"/>
        <end position="143"/>
    </location>
</feature>
<evidence type="ECO:0000313" key="3">
    <source>
        <dbReference type="Proteomes" id="UP001358417"/>
    </source>
</evidence>
<gene>
    <name evidence="2" type="ORF">LTR84_008579</name>
</gene>
<keyword evidence="3" id="KW-1185">Reference proteome</keyword>
<dbReference type="EMBL" id="JAVRRD010000032">
    <property type="protein sequence ID" value="KAK5046122.1"/>
    <property type="molecule type" value="Genomic_DNA"/>
</dbReference>
<accession>A0AAV9MZW0</accession>
<dbReference type="RefSeq" id="XP_064701721.1">
    <property type="nucleotide sequence ID" value="XM_064852124.1"/>
</dbReference>
<comment type="caution">
    <text evidence="2">The sequence shown here is derived from an EMBL/GenBank/DDBJ whole genome shotgun (WGS) entry which is preliminary data.</text>
</comment>